<organism evidence="1 2">
    <name type="scientific">Spelaeicoccus albus</name>
    <dbReference type="NCBI Taxonomy" id="1280376"/>
    <lineage>
        <taxon>Bacteria</taxon>
        <taxon>Bacillati</taxon>
        <taxon>Actinomycetota</taxon>
        <taxon>Actinomycetes</taxon>
        <taxon>Micrococcales</taxon>
        <taxon>Brevibacteriaceae</taxon>
        <taxon>Spelaeicoccus</taxon>
    </lineage>
</organism>
<proteinExistence type="predicted"/>
<evidence type="ECO:0000313" key="1">
    <source>
        <dbReference type="EMBL" id="NYI68847.1"/>
    </source>
</evidence>
<sequence length="118" mass="13239">MKRMKRVNYAASQAIGHAASLYSACLGGRSRWIDGIRVCTGVPTWAYPRGGVCWGDTVVTGSDPRLLTHERLRHEKVHRDQWRRYGLAFPIRYFAAGNNPLTNKYEREAGLGDGGYTP</sequence>
<evidence type="ECO:0008006" key="3">
    <source>
        <dbReference type="Google" id="ProtNLM"/>
    </source>
</evidence>
<evidence type="ECO:0000313" key="2">
    <source>
        <dbReference type="Proteomes" id="UP000539111"/>
    </source>
</evidence>
<dbReference type="EMBL" id="JACBZP010000001">
    <property type="protein sequence ID" value="NYI68847.1"/>
    <property type="molecule type" value="Genomic_DNA"/>
</dbReference>
<dbReference type="AlphaFoldDB" id="A0A7Z0D4P7"/>
<gene>
    <name evidence="1" type="ORF">BJY26_003153</name>
</gene>
<comment type="caution">
    <text evidence="1">The sequence shown here is derived from an EMBL/GenBank/DDBJ whole genome shotgun (WGS) entry which is preliminary data.</text>
</comment>
<keyword evidence="2" id="KW-1185">Reference proteome</keyword>
<name>A0A7Z0D4P7_9MICO</name>
<dbReference type="Proteomes" id="UP000539111">
    <property type="component" value="Unassembled WGS sequence"/>
</dbReference>
<dbReference type="RefSeq" id="WP_179429131.1">
    <property type="nucleotide sequence ID" value="NZ_JACBZP010000001.1"/>
</dbReference>
<accession>A0A7Z0D4P7</accession>
<protein>
    <recommendedName>
        <fullName evidence="3">Fe-S oxidoreductase</fullName>
    </recommendedName>
</protein>
<reference evidence="1 2" key="1">
    <citation type="submission" date="2020-07" db="EMBL/GenBank/DDBJ databases">
        <title>Sequencing the genomes of 1000 actinobacteria strains.</title>
        <authorList>
            <person name="Klenk H.-P."/>
        </authorList>
    </citation>
    <scope>NUCLEOTIDE SEQUENCE [LARGE SCALE GENOMIC DNA]</scope>
    <source>
        <strain evidence="1 2">DSM 26341</strain>
    </source>
</reference>